<dbReference type="PANTHER" id="PTHR30221:SF1">
    <property type="entry name" value="SMALL-CONDUCTANCE MECHANOSENSITIVE CHANNEL"/>
    <property type="match status" value="1"/>
</dbReference>
<feature type="transmembrane region" description="Helical" evidence="5">
    <location>
        <begin position="103"/>
        <end position="128"/>
    </location>
</feature>
<accession>A0A4R1BSW0</accession>
<dbReference type="OrthoDB" id="5242238at2"/>
<evidence type="ECO:0000313" key="8">
    <source>
        <dbReference type="Proteomes" id="UP000295244"/>
    </source>
</evidence>
<gene>
    <name evidence="7" type="ORF">E0L93_01245</name>
</gene>
<dbReference type="PANTHER" id="PTHR30221">
    <property type="entry name" value="SMALL-CONDUCTANCE MECHANOSENSITIVE CHANNEL"/>
    <property type="match status" value="1"/>
</dbReference>
<reference evidence="7 8" key="1">
    <citation type="submission" date="2019-03" db="EMBL/GenBank/DDBJ databases">
        <title>Whole genome sequence of a novel Rubrobacter taiwanensis strain, isolated from Yellowstone National Park.</title>
        <authorList>
            <person name="Freed S."/>
            <person name="Ramaley R.F."/>
            <person name="Kyndt J.A."/>
        </authorList>
    </citation>
    <scope>NUCLEOTIDE SEQUENCE [LARGE SCALE GENOMIC DNA]</scope>
    <source>
        <strain evidence="7 8">Yellowstone</strain>
    </source>
</reference>
<evidence type="ECO:0000313" key="7">
    <source>
        <dbReference type="EMBL" id="TCJ20477.1"/>
    </source>
</evidence>
<feature type="domain" description="Mechanosensitive ion channel MscS" evidence="6">
    <location>
        <begin position="211"/>
        <end position="258"/>
    </location>
</feature>
<dbReference type="InterPro" id="IPR006685">
    <property type="entry name" value="MscS_channel_2nd"/>
</dbReference>
<keyword evidence="8" id="KW-1185">Reference proteome</keyword>
<proteinExistence type="predicted"/>
<dbReference type="Proteomes" id="UP000295244">
    <property type="component" value="Unassembled WGS sequence"/>
</dbReference>
<feature type="transmembrane region" description="Helical" evidence="5">
    <location>
        <begin position="149"/>
        <end position="168"/>
    </location>
</feature>
<keyword evidence="4 5" id="KW-0472">Membrane</keyword>
<evidence type="ECO:0000259" key="6">
    <source>
        <dbReference type="Pfam" id="PF00924"/>
    </source>
</evidence>
<dbReference type="GO" id="GO:0008381">
    <property type="term" value="F:mechanosensitive monoatomic ion channel activity"/>
    <property type="evidence" value="ECO:0007669"/>
    <property type="project" value="InterPro"/>
</dbReference>
<evidence type="ECO:0000256" key="1">
    <source>
        <dbReference type="ARBA" id="ARBA00004370"/>
    </source>
</evidence>
<dbReference type="EMBL" id="SKBU01000003">
    <property type="protein sequence ID" value="TCJ20477.1"/>
    <property type="molecule type" value="Genomic_DNA"/>
</dbReference>
<keyword evidence="2 5" id="KW-0812">Transmembrane</keyword>
<name>A0A4R1BSW0_9ACTN</name>
<dbReference type="InterPro" id="IPR010920">
    <property type="entry name" value="LSM_dom_sf"/>
</dbReference>
<dbReference type="RefSeq" id="WP_132687420.1">
    <property type="nucleotide sequence ID" value="NZ_SKBU01000003.1"/>
</dbReference>
<organism evidence="7 8">
    <name type="scientific">Rubrobacter taiwanensis</name>
    <dbReference type="NCBI Taxonomy" id="185139"/>
    <lineage>
        <taxon>Bacteria</taxon>
        <taxon>Bacillati</taxon>
        <taxon>Actinomycetota</taxon>
        <taxon>Rubrobacteria</taxon>
        <taxon>Rubrobacterales</taxon>
        <taxon>Rubrobacteraceae</taxon>
        <taxon>Rubrobacter</taxon>
    </lineage>
</organism>
<dbReference type="Gene3D" id="1.10.287.1260">
    <property type="match status" value="1"/>
</dbReference>
<evidence type="ECO:0000256" key="3">
    <source>
        <dbReference type="ARBA" id="ARBA00022989"/>
    </source>
</evidence>
<evidence type="ECO:0000256" key="5">
    <source>
        <dbReference type="SAM" id="Phobius"/>
    </source>
</evidence>
<evidence type="ECO:0000256" key="2">
    <source>
        <dbReference type="ARBA" id="ARBA00022692"/>
    </source>
</evidence>
<dbReference type="GO" id="GO:0016020">
    <property type="term" value="C:membrane"/>
    <property type="evidence" value="ECO:0007669"/>
    <property type="project" value="UniProtKB-SubCell"/>
</dbReference>
<evidence type="ECO:0000256" key="4">
    <source>
        <dbReference type="ARBA" id="ARBA00023136"/>
    </source>
</evidence>
<dbReference type="AlphaFoldDB" id="A0A4R1BSW0"/>
<comment type="subcellular location">
    <subcellularLocation>
        <location evidence="1">Membrane</location>
    </subcellularLocation>
</comment>
<dbReference type="InterPro" id="IPR008910">
    <property type="entry name" value="MSC_TM_helix"/>
</dbReference>
<comment type="caution">
    <text evidence="7">The sequence shown here is derived from an EMBL/GenBank/DDBJ whole genome shotgun (WGS) entry which is preliminary data.</text>
</comment>
<dbReference type="SUPFAM" id="SSF50182">
    <property type="entry name" value="Sm-like ribonucleoproteins"/>
    <property type="match status" value="1"/>
</dbReference>
<sequence>MAELVGTVLSYIPRVIFALVIAGLGFVLAGIARRLTATVLGRLNFDAACERIGLTRLMREGGIERTPAQFAGVIVFYAVVVLAILAALGPLGLDFLADTLNQVILYAPRVLVAVLILMLGTAAAGILAELTGRGLSRAGVERTGGFKSFVRYAVILVAAILAAAVLGIEVTVLIVLLVIALGGAALTAALALGLGLRGLSQNIAAGRYISEGVEEGDEIRLGEVSGTVEQIGYAMTKVRATDGRLYLIPNSHFLDNVVEKREPSSGRGEEV</sequence>
<dbReference type="Gene3D" id="2.30.30.60">
    <property type="match status" value="1"/>
</dbReference>
<feature type="transmembrane region" description="Helical" evidence="5">
    <location>
        <begin position="174"/>
        <end position="196"/>
    </location>
</feature>
<dbReference type="InterPro" id="IPR023408">
    <property type="entry name" value="MscS_beta-dom_sf"/>
</dbReference>
<feature type="transmembrane region" description="Helical" evidence="5">
    <location>
        <begin position="12"/>
        <end position="32"/>
    </location>
</feature>
<dbReference type="Pfam" id="PF05552">
    <property type="entry name" value="MS_channel_1st_1"/>
    <property type="match status" value="2"/>
</dbReference>
<keyword evidence="3 5" id="KW-1133">Transmembrane helix</keyword>
<dbReference type="Pfam" id="PF00924">
    <property type="entry name" value="MS_channel_2nd"/>
    <property type="match status" value="1"/>
</dbReference>
<protein>
    <submittedName>
        <fullName evidence="7">Mechanosensitive ion channel</fullName>
    </submittedName>
</protein>
<feature type="transmembrane region" description="Helical" evidence="5">
    <location>
        <begin position="68"/>
        <end position="91"/>
    </location>
</feature>
<dbReference type="InterPro" id="IPR045275">
    <property type="entry name" value="MscS_archaea/bacteria_type"/>
</dbReference>